<feature type="non-terminal residue" evidence="1">
    <location>
        <position position="1"/>
    </location>
</feature>
<dbReference type="Proteomes" id="UP001154252">
    <property type="component" value="Unassembled WGS sequence"/>
</dbReference>
<gene>
    <name evidence="1" type="ORF">PEGY_LOCUS344</name>
</gene>
<dbReference type="SUPFAM" id="SSF48452">
    <property type="entry name" value="TPR-like"/>
    <property type="match status" value="1"/>
</dbReference>
<accession>A0A9W4P264</accession>
<dbReference type="Gene3D" id="1.25.40.10">
    <property type="entry name" value="Tetratricopeptide repeat domain"/>
    <property type="match status" value="1"/>
</dbReference>
<evidence type="ECO:0008006" key="3">
    <source>
        <dbReference type="Google" id="ProtNLM"/>
    </source>
</evidence>
<protein>
    <recommendedName>
        <fullName evidence="3">Kinesin light chain</fullName>
    </recommendedName>
</protein>
<name>A0A9W4P264_9EURO</name>
<evidence type="ECO:0000313" key="1">
    <source>
        <dbReference type="EMBL" id="CAG8883374.1"/>
    </source>
</evidence>
<evidence type="ECO:0000313" key="2">
    <source>
        <dbReference type="Proteomes" id="UP001154252"/>
    </source>
</evidence>
<comment type="caution">
    <text evidence="1">The sequence shown here is derived from an EMBL/GenBank/DDBJ whole genome shotgun (WGS) entry which is preliminary data.</text>
</comment>
<dbReference type="AlphaFoldDB" id="A0A9W4P264"/>
<dbReference type="OrthoDB" id="1658288at2759"/>
<dbReference type="EMBL" id="CAJVRC010000516">
    <property type="protein sequence ID" value="CAG8883374.1"/>
    <property type="molecule type" value="Genomic_DNA"/>
</dbReference>
<dbReference type="Pfam" id="PF13374">
    <property type="entry name" value="TPR_10"/>
    <property type="match status" value="1"/>
</dbReference>
<reference evidence="1" key="1">
    <citation type="submission" date="2021-07" db="EMBL/GenBank/DDBJ databases">
        <authorList>
            <person name="Branca A.L. A."/>
        </authorList>
    </citation>
    <scope>NUCLEOTIDE SEQUENCE</scope>
</reference>
<feature type="non-terminal residue" evidence="1">
    <location>
        <position position="49"/>
    </location>
</feature>
<organism evidence="1 2">
    <name type="scientific">Penicillium egyptiacum</name>
    <dbReference type="NCBI Taxonomy" id="1303716"/>
    <lineage>
        <taxon>Eukaryota</taxon>
        <taxon>Fungi</taxon>
        <taxon>Dikarya</taxon>
        <taxon>Ascomycota</taxon>
        <taxon>Pezizomycotina</taxon>
        <taxon>Eurotiomycetes</taxon>
        <taxon>Eurotiomycetidae</taxon>
        <taxon>Eurotiales</taxon>
        <taxon>Aspergillaceae</taxon>
        <taxon>Penicillium</taxon>
    </lineage>
</organism>
<sequence length="49" mass="5252">KALGPNHTSTLRTVDNLGVLYASQGKLDEAEQMHIRALAGKEKALGPNH</sequence>
<dbReference type="InterPro" id="IPR011990">
    <property type="entry name" value="TPR-like_helical_dom_sf"/>
</dbReference>
<proteinExistence type="predicted"/>
<keyword evidence="2" id="KW-1185">Reference proteome</keyword>